<dbReference type="RefSeq" id="WP_379272346.1">
    <property type="nucleotide sequence ID" value="NZ_JBHUGT010000010.1"/>
</dbReference>
<keyword evidence="2" id="KW-1185">Reference proteome</keyword>
<organism evidence="1 2">
    <name type="scientific">Paenibacillus thailandensis</name>
    <dbReference type="NCBI Taxonomy" id="393250"/>
    <lineage>
        <taxon>Bacteria</taxon>
        <taxon>Bacillati</taxon>
        <taxon>Bacillota</taxon>
        <taxon>Bacilli</taxon>
        <taxon>Bacillales</taxon>
        <taxon>Paenibacillaceae</taxon>
        <taxon>Paenibacillus</taxon>
    </lineage>
</organism>
<protein>
    <submittedName>
        <fullName evidence="1">Thiol-disulfide oxidoreductase DCC family protein</fullName>
    </submittedName>
</protein>
<gene>
    <name evidence="1" type="ORF">ACFSW5_10365</name>
</gene>
<accession>A0ABW5QX50</accession>
<dbReference type="EMBL" id="JBHUMY010000010">
    <property type="protein sequence ID" value="MFD2660650.1"/>
    <property type="molecule type" value="Genomic_DNA"/>
</dbReference>
<comment type="caution">
    <text evidence="1">The sequence shown here is derived from an EMBL/GenBank/DDBJ whole genome shotgun (WGS) entry which is preliminary data.</text>
</comment>
<dbReference type="Pfam" id="PF04134">
    <property type="entry name" value="DCC1-like"/>
    <property type="match status" value="1"/>
</dbReference>
<name>A0ABW5QX50_9BACL</name>
<dbReference type="PANTHER" id="PTHR33639">
    <property type="entry name" value="THIOL-DISULFIDE OXIDOREDUCTASE DCC"/>
    <property type="match status" value="1"/>
</dbReference>
<reference evidence="2" key="1">
    <citation type="journal article" date="2019" name="Int. J. Syst. Evol. Microbiol.">
        <title>The Global Catalogue of Microorganisms (GCM) 10K type strain sequencing project: providing services to taxonomists for standard genome sequencing and annotation.</title>
        <authorList>
            <consortium name="The Broad Institute Genomics Platform"/>
            <consortium name="The Broad Institute Genome Sequencing Center for Infectious Disease"/>
            <person name="Wu L."/>
            <person name="Ma J."/>
        </authorList>
    </citation>
    <scope>NUCLEOTIDE SEQUENCE [LARGE SCALE GENOMIC DNA]</scope>
    <source>
        <strain evidence="2">TISTR 1827</strain>
    </source>
</reference>
<dbReference type="Proteomes" id="UP001597493">
    <property type="component" value="Unassembled WGS sequence"/>
</dbReference>
<dbReference type="PANTHER" id="PTHR33639:SF2">
    <property type="entry name" value="DUF393 DOMAIN-CONTAINING PROTEIN"/>
    <property type="match status" value="1"/>
</dbReference>
<sequence length="140" mass="15927">MAKREEPNSLVLIDGECNLCNGLVQFIIKRDKAGRFRFAPLQSPVGQRVLREGGMNVSDFDTFVLVESGRLYTRSAAALRIVRKLDGGWPLLYGLTVIPSALRDAVYRIVAKNRYRLFGRKDACLLPTPEVRNRFLEEER</sequence>
<dbReference type="InterPro" id="IPR052927">
    <property type="entry name" value="DCC_oxidoreductase"/>
</dbReference>
<evidence type="ECO:0000313" key="1">
    <source>
        <dbReference type="EMBL" id="MFD2660650.1"/>
    </source>
</evidence>
<evidence type="ECO:0000313" key="2">
    <source>
        <dbReference type="Proteomes" id="UP001597493"/>
    </source>
</evidence>
<dbReference type="InterPro" id="IPR007263">
    <property type="entry name" value="DCC1-like"/>
</dbReference>
<proteinExistence type="predicted"/>